<dbReference type="Gene3D" id="2.60.40.1120">
    <property type="entry name" value="Carboxypeptidase-like, regulatory domain"/>
    <property type="match status" value="2"/>
</dbReference>
<protein>
    <submittedName>
        <fullName evidence="1">Carboxypeptidase regulatory-like domain-containing protein</fullName>
    </submittedName>
</protein>
<keyword evidence="1" id="KW-0378">Hydrolase</keyword>
<keyword evidence="1" id="KW-0645">Protease</keyword>
<name>A0A7S7SPF0_PALFE</name>
<dbReference type="EMBL" id="CP063849">
    <property type="protein sequence ID" value="QOY91536.1"/>
    <property type="molecule type" value="Genomic_DNA"/>
</dbReference>
<evidence type="ECO:0000313" key="1">
    <source>
        <dbReference type="EMBL" id="QOY91536.1"/>
    </source>
</evidence>
<accession>A0A7S7SPF0</accession>
<dbReference type="SUPFAM" id="SSF49452">
    <property type="entry name" value="Starch-binding domain-like"/>
    <property type="match status" value="2"/>
</dbReference>
<dbReference type="GO" id="GO:0004180">
    <property type="term" value="F:carboxypeptidase activity"/>
    <property type="evidence" value="ECO:0007669"/>
    <property type="project" value="UniProtKB-KW"/>
</dbReference>
<keyword evidence="1" id="KW-0121">Carboxypeptidase</keyword>
<dbReference type="InterPro" id="IPR013784">
    <property type="entry name" value="Carb-bd-like_fold"/>
</dbReference>
<dbReference type="GO" id="GO:0030246">
    <property type="term" value="F:carbohydrate binding"/>
    <property type="evidence" value="ECO:0007669"/>
    <property type="project" value="InterPro"/>
</dbReference>
<evidence type="ECO:0000313" key="2">
    <source>
        <dbReference type="Proteomes" id="UP000593892"/>
    </source>
</evidence>
<dbReference type="AlphaFoldDB" id="A0A7S7SPF0"/>
<organism evidence="1 2">
    <name type="scientific">Paludibaculum fermentans</name>
    <dbReference type="NCBI Taxonomy" id="1473598"/>
    <lineage>
        <taxon>Bacteria</taxon>
        <taxon>Pseudomonadati</taxon>
        <taxon>Acidobacteriota</taxon>
        <taxon>Terriglobia</taxon>
        <taxon>Bryobacterales</taxon>
        <taxon>Bryobacteraceae</taxon>
        <taxon>Paludibaculum</taxon>
    </lineage>
</organism>
<gene>
    <name evidence="1" type="ORF">IRI77_16790</name>
</gene>
<reference evidence="1 2" key="1">
    <citation type="submission" date="2020-10" db="EMBL/GenBank/DDBJ databases">
        <title>Complete genome sequence of Paludibaculum fermentans P105T, a facultatively anaerobic acidobacterium capable of dissimilatory Fe(III) reduction.</title>
        <authorList>
            <person name="Dedysh S.N."/>
            <person name="Beletsky A.V."/>
            <person name="Kulichevskaya I.S."/>
            <person name="Mardanov A.V."/>
            <person name="Ravin N.V."/>
        </authorList>
    </citation>
    <scope>NUCLEOTIDE SEQUENCE [LARGE SCALE GENOMIC DNA]</scope>
    <source>
        <strain evidence="1 2">P105</strain>
    </source>
</reference>
<proteinExistence type="predicted"/>
<dbReference type="RefSeq" id="WP_194453190.1">
    <property type="nucleotide sequence ID" value="NZ_CP063849.1"/>
</dbReference>
<keyword evidence="2" id="KW-1185">Reference proteome</keyword>
<dbReference type="KEGG" id="pfer:IRI77_16790"/>
<dbReference type="Proteomes" id="UP000593892">
    <property type="component" value="Chromosome"/>
</dbReference>
<sequence>MKLFWLVIISCGWAAGQYGSCTASGVVVQEGSGEGVPRARLLFTPSTRPGSITLGYFSDDQGRFEAFGLDPTSYSVSVQKSGFVETARDTAGGGGDLVRLGGRCDAKGLQYVIAPAAVISGSIVDRNGVSQGITAVDALRRGWLNGRWQFRKVASAFSDGQGRYRIARLPLGTYVLRVHPSAPVTVKYGEGSGFTQVSAPAYYPGVYESSKAQLIQVRVPGEMGGYDFGPLMTQLLRVEGRVTGVEGRMVPQQCRVTLRPSDLTDTREYQADCQPESGNFAFAEIPPGNYRVTAYAADAEQVTSAVCEVELQSSDVTGLTLAMEPPSTVKGRATVSGGVAPPNGTWLKLKPVSAAPAVDDASPISTAGQLEFSMVLHDRYRLSAGSNQPNLYLQSVQADGKPVEGTLLDWTAHPPDLLEVVLGQDGGSVEGTVRGAFSQSVRGYYVVLVPADLSKLAGSELLTQPTQANGVFQITNVPPGDYYAYAFAFLMRDRINDPAMLSDPLWVPGYRGQPATVHVTPRGSTKIDLPPQPLP</sequence>